<accession>A0A845GFE8</accession>
<dbReference type="EMBL" id="WWCW01000535">
    <property type="protein sequence ID" value="MYM92220.1"/>
    <property type="molecule type" value="Genomic_DNA"/>
</dbReference>
<dbReference type="Proteomes" id="UP000470302">
    <property type="component" value="Unassembled WGS sequence"/>
</dbReference>
<gene>
    <name evidence="1" type="ORF">GTP91_34300</name>
</gene>
<evidence type="ECO:0000313" key="1">
    <source>
        <dbReference type="EMBL" id="MYM92220.1"/>
    </source>
</evidence>
<feature type="non-terminal residue" evidence="1">
    <location>
        <position position="103"/>
    </location>
</feature>
<dbReference type="Gene3D" id="2.130.10.10">
    <property type="entry name" value="YVTN repeat-like/Quinoprotein amine dehydrogenase"/>
    <property type="match status" value="1"/>
</dbReference>
<proteinExistence type="predicted"/>
<name>A0A845GFE8_9BURK</name>
<dbReference type="InterPro" id="IPR015943">
    <property type="entry name" value="WD40/YVTN_repeat-like_dom_sf"/>
</dbReference>
<protein>
    <submittedName>
        <fullName evidence="1">Two-component system sensor protein</fullName>
    </submittedName>
</protein>
<sequence length="103" mass="11306">QDGGGDWWACYLNLGLYRHHDGAWRRVDDARLPAARVLSMWPDRRGRVWIGYQDNRIAVIDGANVTVLGAAQGLAIGNVLSAAERNGHLWVAGELGAALWDGR</sequence>
<comment type="caution">
    <text evidence="1">The sequence shown here is derived from an EMBL/GenBank/DDBJ whole genome shotgun (WGS) entry which is preliminary data.</text>
</comment>
<dbReference type="AlphaFoldDB" id="A0A845GFE8"/>
<evidence type="ECO:0000313" key="2">
    <source>
        <dbReference type="Proteomes" id="UP000470302"/>
    </source>
</evidence>
<reference evidence="1 2" key="1">
    <citation type="submission" date="2020-01" db="EMBL/GenBank/DDBJ databases">
        <title>Novel species isolated from a subtropical stream in China.</title>
        <authorList>
            <person name="Lu H."/>
        </authorList>
    </citation>
    <scope>NUCLEOTIDE SEQUENCE [LARGE SCALE GENOMIC DNA]</scope>
    <source>
        <strain evidence="1 2">FT82W</strain>
    </source>
</reference>
<organism evidence="1 2">
    <name type="scientific">Duganella vulcania</name>
    <dbReference type="NCBI Taxonomy" id="2692166"/>
    <lineage>
        <taxon>Bacteria</taxon>
        <taxon>Pseudomonadati</taxon>
        <taxon>Pseudomonadota</taxon>
        <taxon>Betaproteobacteria</taxon>
        <taxon>Burkholderiales</taxon>
        <taxon>Oxalobacteraceae</taxon>
        <taxon>Telluria group</taxon>
        <taxon>Duganella</taxon>
    </lineage>
</organism>
<dbReference type="SUPFAM" id="SSF63829">
    <property type="entry name" value="Calcium-dependent phosphotriesterase"/>
    <property type="match status" value="1"/>
</dbReference>
<feature type="non-terminal residue" evidence="1">
    <location>
        <position position="1"/>
    </location>
</feature>